<organism evidence="1">
    <name type="scientific">bioreactor metagenome</name>
    <dbReference type="NCBI Taxonomy" id="1076179"/>
    <lineage>
        <taxon>unclassified sequences</taxon>
        <taxon>metagenomes</taxon>
        <taxon>ecological metagenomes</taxon>
    </lineage>
</organism>
<sequence>MVRRGSDHAVLVGRIGAPHLVGRVAVHGDAEELRPDVHVHSAAGFPRGVSRDRRGVHVHRSAVLDAAAVVGGVPRYRAVLDGRRPPRGDPAAVMGHEF</sequence>
<gene>
    <name evidence="1" type="ORF">SDC9_187006</name>
</gene>
<dbReference type="AlphaFoldDB" id="A0A645HKD3"/>
<dbReference type="EMBL" id="VSSQ01095322">
    <property type="protein sequence ID" value="MPN39478.1"/>
    <property type="molecule type" value="Genomic_DNA"/>
</dbReference>
<protein>
    <submittedName>
        <fullName evidence="1">Uncharacterized protein</fullName>
    </submittedName>
</protein>
<comment type="caution">
    <text evidence="1">The sequence shown here is derived from an EMBL/GenBank/DDBJ whole genome shotgun (WGS) entry which is preliminary data.</text>
</comment>
<accession>A0A645HKD3</accession>
<proteinExistence type="predicted"/>
<name>A0A645HKD3_9ZZZZ</name>
<reference evidence="1" key="1">
    <citation type="submission" date="2019-08" db="EMBL/GenBank/DDBJ databases">
        <authorList>
            <person name="Kucharzyk K."/>
            <person name="Murdoch R.W."/>
            <person name="Higgins S."/>
            <person name="Loffler F."/>
        </authorList>
    </citation>
    <scope>NUCLEOTIDE SEQUENCE</scope>
</reference>
<evidence type="ECO:0000313" key="1">
    <source>
        <dbReference type="EMBL" id="MPN39478.1"/>
    </source>
</evidence>